<keyword evidence="5" id="KW-0472">Membrane</keyword>
<dbReference type="Proteomes" id="UP000255265">
    <property type="component" value="Unassembled WGS sequence"/>
</dbReference>
<sequence length="256" mass="26681">MIGVAIPAHDEEAHIAATLAAVRVAAAHPDLQGEAVRVVVVLDACADGTARLARHAGAWTLPIEARNVGTARATGADWLLAAGARWLAFTDADTRVDARWLAAQLALQADAVCGSVAVDDWSAHGPLADRLQAHFDHHYCDADGHRHIHGANLGVSAEAYRRAGGFAPLHCSEDVALVEALARTGARIAWSALPRVWTSARPQARARGGFGDTLLAMARSLSEVLPAVPVPDVADVSPSLGARLLPSPACARAAAR</sequence>
<dbReference type="GO" id="GO:0005886">
    <property type="term" value="C:plasma membrane"/>
    <property type="evidence" value="ECO:0007669"/>
    <property type="project" value="UniProtKB-SubCell"/>
</dbReference>
<dbReference type="PANTHER" id="PTHR43646">
    <property type="entry name" value="GLYCOSYLTRANSFERASE"/>
    <property type="match status" value="1"/>
</dbReference>
<evidence type="ECO:0000313" key="8">
    <source>
        <dbReference type="Proteomes" id="UP000255265"/>
    </source>
</evidence>
<evidence type="ECO:0000256" key="5">
    <source>
        <dbReference type="ARBA" id="ARBA00023136"/>
    </source>
</evidence>
<keyword evidence="8" id="KW-1185">Reference proteome</keyword>
<dbReference type="Gene3D" id="3.90.550.10">
    <property type="entry name" value="Spore Coat Polysaccharide Biosynthesis Protein SpsA, Chain A"/>
    <property type="match status" value="1"/>
</dbReference>
<dbReference type="InterPro" id="IPR029044">
    <property type="entry name" value="Nucleotide-diphossugar_trans"/>
</dbReference>
<reference evidence="7 8" key="1">
    <citation type="submission" date="2018-07" db="EMBL/GenBank/DDBJ databases">
        <title>Genomic Encyclopedia of Type Strains, Phase IV (KMG-IV): sequencing the most valuable type-strain genomes for metagenomic binning, comparative biology and taxonomic classification.</title>
        <authorList>
            <person name="Goeker M."/>
        </authorList>
    </citation>
    <scope>NUCLEOTIDE SEQUENCE [LARGE SCALE GENOMIC DNA]</scope>
    <source>
        <strain evidence="7 8">DSM 21352</strain>
    </source>
</reference>
<evidence type="ECO:0000256" key="2">
    <source>
        <dbReference type="ARBA" id="ARBA00022475"/>
    </source>
</evidence>
<dbReference type="PANTHER" id="PTHR43646:SF2">
    <property type="entry name" value="GLYCOSYLTRANSFERASE 2-LIKE DOMAIN-CONTAINING PROTEIN"/>
    <property type="match status" value="1"/>
</dbReference>
<feature type="domain" description="Glycosyltransferase 2-like" evidence="6">
    <location>
        <begin position="4"/>
        <end position="120"/>
    </location>
</feature>
<dbReference type="Pfam" id="PF00535">
    <property type="entry name" value="Glycos_transf_2"/>
    <property type="match status" value="1"/>
</dbReference>
<dbReference type="RefSeq" id="WP_114802889.1">
    <property type="nucleotide sequence ID" value="NZ_QQAV01000004.1"/>
</dbReference>
<evidence type="ECO:0000256" key="3">
    <source>
        <dbReference type="ARBA" id="ARBA00022676"/>
    </source>
</evidence>
<name>A0A370FH45_9BURK</name>
<dbReference type="InterPro" id="IPR001173">
    <property type="entry name" value="Glyco_trans_2-like"/>
</dbReference>
<dbReference type="OrthoDB" id="9777873at2"/>
<keyword evidence="2" id="KW-1003">Cell membrane</keyword>
<dbReference type="STRING" id="433924.NS331_14850"/>
<evidence type="ECO:0000256" key="1">
    <source>
        <dbReference type="ARBA" id="ARBA00004236"/>
    </source>
</evidence>
<protein>
    <submittedName>
        <fullName evidence="7">Glycosyl transferase family 2</fullName>
    </submittedName>
</protein>
<accession>A0A370FH45</accession>
<keyword evidence="3" id="KW-0328">Glycosyltransferase</keyword>
<proteinExistence type="predicted"/>
<evidence type="ECO:0000259" key="6">
    <source>
        <dbReference type="Pfam" id="PF00535"/>
    </source>
</evidence>
<evidence type="ECO:0000313" key="7">
    <source>
        <dbReference type="EMBL" id="RDI24974.1"/>
    </source>
</evidence>
<comment type="subcellular location">
    <subcellularLocation>
        <location evidence="1">Cell membrane</location>
    </subcellularLocation>
</comment>
<dbReference type="SUPFAM" id="SSF53448">
    <property type="entry name" value="Nucleotide-diphospho-sugar transferases"/>
    <property type="match status" value="1"/>
</dbReference>
<evidence type="ECO:0000256" key="4">
    <source>
        <dbReference type="ARBA" id="ARBA00022679"/>
    </source>
</evidence>
<organism evidence="7 8">
    <name type="scientific">Pseudacidovorax intermedius</name>
    <dbReference type="NCBI Taxonomy" id="433924"/>
    <lineage>
        <taxon>Bacteria</taxon>
        <taxon>Pseudomonadati</taxon>
        <taxon>Pseudomonadota</taxon>
        <taxon>Betaproteobacteria</taxon>
        <taxon>Burkholderiales</taxon>
        <taxon>Comamonadaceae</taxon>
        <taxon>Pseudacidovorax</taxon>
    </lineage>
</organism>
<gene>
    <name evidence="7" type="ORF">DFR41_10424</name>
</gene>
<dbReference type="GO" id="GO:0016757">
    <property type="term" value="F:glycosyltransferase activity"/>
    <property type="evidence" value="ECO:0007669"/>
    <property type="project" value="UniProtKB-KW"/>
</dbReference>
<dbReference type="EMBL" id="QQAV01000004">
    <property type="protein sequence ID" value="RDI24974.1"/>
    <property type="molecule type" value="Genomic_DNA"/>
</dbReference>
<keyword evidence="4 7" id="KW-0808">Transferase</keyword>
<dbReference type="AlphaFoldDB" id="A0A370FH45"/>
<comment type="caution">
    <text evidence="7">The sequence shown here is derived from an EMBL/GenBank/DDBJ whole genome shotgun (WGS) entry which is preliminary data.</text>
</comment>